<keyword evidence="1" id="KW-0812">Transmembrane</keyword>
<name>X0X348_9ZZZZ</name>
<comment type="caution">
    <text evidence="2">The sequence shown here is derived from an EMBL/GenBank/DDBJ whole genome shotgun (WGS) entry which is preliminary data.</text>
</comment>
<feature type="non-terminal residue" evidence="2">
    <location>
        <position position="63"/>
    </location>
</feature>
<sequence>MKLSLVKPAYAAKKLSDYLTLKDGSTVEQAYDTPGKIVNLIVSNLFVIAGILIFFLIIGAGFS</sequence>
<evidence type="ECO:0000313" key="2">
    <source>
        <dbReference type="EMBL" id="GAG37644.1"/>
    </source>
</evidence>
<gene>
    <name evidence="2" type="ORF">S01H1_69146</name>
</gene>
<dbReference type="AlphaFoldDB" id="X0X348"/>
<dbReference type="EMBL" id="BARS01045886">
    <property type="protein sequence ID" value="GAG37644.1"/>
    <property type="molecule type" value="Genomic_DNA"/>
</dbReference>
<feature type="transmembrane region" description="Helical" evidence="1">
    <location>
        <begin position="37"/>
        <end position="62"/>
    </location>
</feature>
<reference evidence="2" key="1">
    <citation type="journal article" date="2014" name="Front. Microbiol.">
        <title>High frequency of phylogenetically diverse reductive dehalogenase-homologous genes in deep subseafloor sedimentary metagenomes.</title>
        <authorList>
            <person name="Kawai M."/>
            <person name="Futagami T."/>
            <person name="Toyoda A."/>
            <person name="Takaki Y."/>
            <person name="Nishi S."/>
            <person name="Hori S."/>
            <person name="Arai W."/>
            <person name="Tsubouchi T."/>
            <person name="Morono Y."/>
            <person name="Uchiyama I."/>
            <person name="Ito T."/>
            <person name="Fujiyama A."/>
            <person name="Inagaki F."/>
            <person name="Takami H."/>
        </authorList>
    </citation>
    <scope>NUCLEOTIDE SEQUENCE</scope>
    <source>
        <strain evidence="2">Expedition CK06-06</strain>
    </source>
</reference>
<protein>
    <submittedName>
        <fullName evidence="2">Uncharacterized protein</fullName>
    </submittedName>
</protein>
<keyword evidence="1" id="KW-1133">Transmembrane helix</keyword>
<proteinExistence type="predicted"/>
<evidence type="ECO:0000256" key="1">
    <source>
        <dbReference type="SAM" id="Phobius"/>
    </source>
</evidence>
<accession>X0X348</accession>
<organism evidence="2">
    <name type="scientific">marine sediment metagenome</name>
    <dbReference type="NCBI Taxonomy" id="412755"/>
    <lineage>
        <taxon>unclassified sequences</taxon>
        <taxon>metagenomes</taxon>
        <taxon>ecological metagenomes</taxon>
    </lineage>
</organism>
<keyword evidence="1" id="KW-0472">Membrane</keyword>